<feature type="transmembrane region" description="Helical" evidence="6">
    <location>
        <begin position="20"/>
        <end position="39"/>
    </location>
</feature>
<keyword evidence="4" id="KW-0496">Mitochondrion</keyword>
<evidence type="ECO:0000256" key="1">
    <source>
        <dbReference type="ARBA" id="ARBA00004325"/>
    </source>
</evidence>
<accession>A0A8C8JW37</accession>
<dbReference type="GO" id="GO:0097250">
    <property type="term" value="P:mitochondrial respirasome assembly"/>
    <property type="evidence" value="ECO:0007669"/>
    <property type="project" value="TreeGrafter"/>
</dbReference>
<dbReference type="InterPro" id="IPR050355">
    <property type="entry name" value="RCF1"/>
</dbReference>
<dbReference type="Gene3D" id="6.10.140.1320">
    <property type="match status" value="1"/>
</dbReference>
<dbReference type="AlphaFoldDB" id="A0A8C8JW37"/>
<name>A0A8C8JW37_ONCTS</name>
<dbReference type="GeneTree" id="ENSGT01000000221856"/>
<dbReference type="InterPro" id="IPR007667">
    <property type="entry name" value="Hypoxia_induced_domain"/>
</dbReference>
<evidence type="ECO:0000256" key="3">
    <source>
        <dbReference type="ARBA" id="ARBA00022989"/>
    </source>
</evidence>
<organism evidence="8 9">
    <name type="scientific">Oncorhynchus tshawytscha</name>
    <name type="common">Chinook salmon</name>
    <name type="synonym">Salmo tshawytscha</name>
    <dbReference type="NCBI Taxonomy" id="74940"/>
    <lineage>
        <taxon>Eukaryota</taxon>
        <taxon>Metazoa</taxon>
        <taxon>Chordata</taxon>
        <taxon>Craniata</taxon>
        <taxon>Vertebrata</taxon>
        <taxon>Euteleostomi</taxon>
        <taxon>Actinopterygii</taxon>
        <taxon>Neopterygii</taxon>
        <taxon>Teleostei</taxon>
        <taxon>Protacanthopterygii</taxon>
        <taxon>Salmoniformes</taxon>
        <taxon>Salmonidae</taxon>
        <taxon>Salmoninae</taxon>
        <taxon>Oncorhynchus</taxon>
    </lineage>
</organism>
<evidence type="ECO:0000256" key="4">
    <source>
        <dbReference type="ARBA" id="ARBA00023128"/>
    </source>
</evidence>
<dbReference type="Ensembl" id="ENSOTST00005105133.2">
    <property type="protein sequence ID" value="ENSOTSP00005097094.1"/>
    <property type="gene ID" value="ENSOTSG00005045017.2"/>
</dbReference>
<keyword evidence="2 6" id="KW-0812">Transmembrane</keyword>
<keyword evidence="5 6" id="KW-0472">Membrane</keyword>
<comment type="subcellular location">
    <subcellularLocation>
        <location evidence="1">Mitochondrion membrane</location>
    </subcellularLocation>
</comment>
<keyword evidence="3 6" id="KW-1133">Transmembrane helix</keyword>
<reference evidence="8" key="2">
    <citation type="submission" date="2025-09" db="UniProtKB">
        <authorList>
            <consortium name="Ensembl"/>
        </authorList>
    </citation>
    <scope>IDENTIFICATION</scope>
</reference>
<evidence type="ECO:0000256" key="6">
    <source>
        <dbReference type="SAM" id="Phobius"/>
    </source>
</evidence>
<evidence type="ECO:0000313" key="8">
    <source>
        <dbReference type="Ensembl" id="ENSOTSP00005097094.1"/>
    </source>
</evidence>
<feature type="transmembrane region" description="Helical" evidence="6">
    <location>
        <begin position="51"/>
        <end position="75"/>
    </location>
</feature>
<dbReference type="Proteomes" id="UP000694402">
    <property type="component" value="Unassembled WGS sequence"/>
</dbReference>
<feature type="domain" description="HIG1" evidence="7">
    <location>
        <begin position="19"/>
        <end position="71"/>
    </location>
</feature>
<dbReference type="PANTHER" id="PTHR12297">
    <property type="entry name" value="HYPOXIA-INDUCBILE GENE 1 HIG1 -RELATED"/>
    <property type="match status" value="1"/>
</dbReference>
<dbReference type="PANTHER" id="PTHR12297:SF3">
    <property type="entry name" value="HIG1 DOMAIN FAMILY MEMBER 1A"/>
    <property type="match status" value="1"/>
</dbReference>
<reference evidence="8" key="1">
    <citation type="submission" date="2025-08" db="UniProtKB">
        <authorList>
            <consortium name="Ensembl"/>
        </authorList>
    </citation>
    <scope>IDENTIFICATION</scope>
</reference>
<evidence type="ECO:0000313" key="9">
    <source>
        <dbReference type="Proteomes" id="UP000694402"/>
    </source>
</evidence>
<evidence type="ECO:0000256" key="2">
    <source>
        <dbReference type="ARBA" id="ARBA00022692"/>
    </source>
</evidence>
<proteinExistence type="predicted"/>
<evidence type="ECO:0000259" key="7">
    <source>
        <dbReference type="Pfam" id="PF04588"/>
    </source>
</evidence>
<dbReference type="GO" id="GO:0031966">
    <property type="term" value="C:mitochondrial membrane"/>
    <property type="evidence" value="ECO:0007669"/>
    <property type="project" value="UniProtKB-SubCell"/>
</dbReference>
<evidence type="ECO:0000256" key="5">
    <source>
        <dbReference type="ARBA" id="ARBA00023136"/>
    </source>
</evidence>
<sequence>MSAVEYDKGEFKCMRKAKENHFVAIRMAGFFTTVGYRLFKLKICGCMTMSVHLIHMGVMAQGFVMGAMTIGMYSFTCRWTPLTHGEKNTPQFHQLSEWLVQTIPQVKKPMW</sequence>
<keyword evidence="9" id="KW-1185">Reference proteome</keyword>
<dbReference type="Pfam" id="PF04588">
    <property type="entry name" value="HIG_1_N"/>
    <property type="match status" value="1"/>
</dbReference>
<protein>
    <recommendedName>
        <fullName evidence="7">HIG1 domain-containing protein</fullName>
    </recommendedName>
</protein>